<feature type="compositionally biased region" description="Basic and acidic residues" evidence="1">
    <location>
        <begin position="11"/>
        <end position="24"/>
    </location>
</feature>
<comment type="caution">
    <text evidence="2">The sequence shown here is derived from an EMBL/GenBank/DDBJ whole genome shotgun (WGS) entry which is preliminary data.</text>
</comment>
<evidence type="ECO:0000313" key="3">
    <source>
        <dbReference type="Proteomes" id="UP000003240"/>
    </source>
</evidence>
<dbReference type="EMBL" id="AFGF01000280">
    <property type="protein sequence ID" value="EGO61791.1"/>
    <property type="molecule type" value="Genomic_DNA"/>
</dbReference>
<sequence>MGSMMGRPIRVRKETPVPPRDWKGKRMTASGDLAASCPFFAQEAAFIFIEYG</sequence>
<accession>F7NQ32</accession>
<protein>
    <submittedName>
        <fullName evidence="2">Uncharacterized protein</fullName>
    </submittedName>
</protein>
<dbReference type="AlphaFoldDB" id="F7NQ32"/>
<evidence type="ECO:0000313" key="2">
    <source>
        <dbReference type="EMBL" id="EGO61791.1"/>
    </source>
</evidence>
<dbReference type="STRING" id="1009370.ALO_21164"/>
<organism evidence="2 3">
    <name type="scientific">Acetonema longum DSM 6540</name>
    <dbReference type="NCBI Taxonomy" id="1009370"/>
    <lineage>
        <taxon>Bacteria</taxon>
        <taxon>Bacillati</taxon>
        <taxon>Bacillota</taxon>
        <taxon>Negativicutes</taxon>
        <taxon>Acetonemataceae</taxon>
        <taxon>Acetonema</taxon>
    </lineage>
</organism>
<name>F7NQ32_9FIRM</name>
<feature type="region of interest" description="Disordered" evidence="1">
    <location>
        <begin position="1"/>
        <end position="24"/>
    </location>
</feature>
<reference evidence="2 3" key="1">
    <citation type="journal article" date="2011" name="EMBO J.">
        <title>Structural diversity of bacterial flagellar motors.</title>
        <authorList>
            <person name="Chen S."/>
            <person name="Beeby M."/>
            <person name="Murphy G.E."/>
            <person name="Leadbetter J.R."/>
            <person name="Hendrixson D.R."/>
            <person name="Briegel A."/>
            <person name="Li Z."/>
            <person name="Shi J."/>
            <person name="Tocheva E.I."/>
            <person name="Muller A."/>
            <person name="Dobro M.J."/>
            <person name="Jensen G.J."/>
        </authorList>
    </citation>
    <scope>NUCLEOTIDE SEQUENCE [LARGE SCALE GENOMIC DNA]</scope>
    <source>
        <strain evidence="2 3">DSM 6540</strain>
    </source>
</reference>
<keyword evidence="3" id="KW-1185">Reference proteome</keyword>
<evidence type="ECO:0000256" key="1">
    <source>
        <dbReference type="SAM" id="MobiDB-lite"/>
    </source>
</evidence>
<gene>
    <name evidence="2" type="ORF">ALO_21164</name>
</gene>
<proteinExistence type="predicted"/>
<dbReference type="Proteomes" id="UP000003240">
    <property type="component" value="Unassembled WGS sequence"/>
</dbReference>